<dbReference type="PANTHER" id="PTHR21575">
    <property type="entry name" value="PROTEIN HID1"/>
    <property type="match status" value="1"/>
</dbReference>
<feature type="compositionally biased region" description="Low complexity" evidence="4">
    <location>
        <begin position="657"/>
        <end position="670"/>
    </location>
</feature>
<dbReference type="EMBL" id="WNWR01000058">
    <property type="protein sequence ID" value="KAE9992444.1"/>
    <property type="molecule type" value="Genomic_DNA"/>
</dbReference>
<evidence type="ECO:0000259" key="5">
    <source>
        <dbReference type="Pfam" id="PF01055"/>
    </source>
</evidence>
<dbReference type="GO" id="GO:0005975">
    <property type="term" value="P:carbohydrate metabolic process"/>
    <property type="evidence" value="ECO:0007669"/>
    <property type="project" value="InterPro"/>
</dbReference>
<feature type="compositionally biased region" description="Polar residues" evidence="4">
    <location>
        <begin position="640"/>
        <end position="656"/>
    </location>
</feature>
<sequence>MGASDSKLVFKQGIFRLSEQQAIPADDEYWTGFWELPETAEDVFTLFSPTDIRRTRDNNLDNLETLILAVTSHLCILRSHPSFPDPEIASEKDALNCIRVLTRVLPFIYEADNLESWEEKFFWGARRKRSKKSKPSKGEVLFDGADAETPTPDGPDYVDAKPLAEELIDTLVDLLFFSEFTLPRAQPGKPKVAYSIWQTGVGCHTPIQSTKEYENNRTEILRLLLVMSGKAMYMTPTILPVKGVRAVTYLTTCPDKQIVLSMLCSLLNTTLKYNPASWRVPYDHMVFKDNKQLLVTYCLQLLLVLVLYPVPETQHGVVPKNYFRHFLGRLHRPQDFQFLVDGMNRILNQPLQASTSYLPGSQKSLAWAPEMLMLFWEAIQCNKRFRSFIIDTDRAHDFTILVLFYALDQKNDTTKQGLIRMCVFILQTMSVEPNFGKSLNKRFEGQESLPPSIRIANFHGTYADYLITSIYALLTSGKGRLEAIYPALLAIINNISPYLENIGRATSSKLINLFASMAAPSFLLANETNHTLLQSVLEALNAIVEHQFNKNPNLVYAILRSKKRFQDLRNFTLESGQEEIERQNQARKEQQEAASVNRAPRTNSMDSLRSPISVRTPSLSNVPEEHSAFAIGDDEDSEGDNTPSSPASPLVNASSQSMTSSRAPSVSSTSDETLPLQLRGMSEKARGKMPVGAPLLSRTNSLNSLHSLTPTMTMGGSFQASADWIESWQPDLPLHTPLILISTLEPLIPTPNINTDHSATPMDTPTPTSSEEIAHALATIRRTTLPIEASSIRIHLFEWSPLSLGWYESLLWGYIFTSEMMISKGTAGVWVGTNVRLFRVQEVAMQSPSLMKPRGAVDAVGRTVVERIGSLNLRGTPVTVKHENFKTCDQSGFCKRNRQYADAAGTAAFTSPYELESSSISFQNGQLKAAVIKTVGKSGEKVRLPVTISFLESGSARVTLDEEKRVKGDIELRHNSKARKERYNEAGQWAIVGGLAPSAGAALNNAAEKGTTIVKYGPSGTFEALVRHAPFSIDFKRDGETQIQFNEGGLLNMEHWRPKIEKKVEEPKEGEAGPAAPAPEDPNAEDEGTWWEESFGGNTDTKPRGPESVGLDISFPGFEHVYGIPEHASSMALKQTRGGDGAYSEPYRLYNADVFEYELDSPMTLYGAIPFMQAHRKGSSVGVFWLNGAETWVDVVKSKTNANPLSLGIKGSTTTQTHWYSESGQLDVFVFLGPTPKDVIKSYGELTGYTQLPQEFAIAYHQCRWNYVTDDDVIDVDKKFDKFKIPYDVIWLDIEYTDGKKYFTWDPLTFDDPENMGKQLAKRERKLVTIIDPHIKNTDSYHVVDQLKSKGLAVKNKDGDIYEGWCWPGSSHWVDCFNPAAIAWWKSLFAYDKFRGTLPNTFIWNDMNEPSVFNGPETTMPKDNLHHDNWEHRDVHNINGMTFQNATYHAMLARNKAEEKSPRRPFVLTRSFYSGSQRVGAMWTGDNLAEWSHLAVSLPMILNQGISGFPFAGADVGGFFGNPSKELLTRWYQAGAFYPFFRGHAHIDTRRREPYLAGEPYTSIITKALQLRYALLPSWYTAFHEASTTGAPIVRPNFYVNPADEAGFTLDDQLYLADTGLLFKPVVTEGAESVDIYLGDDAPYYDYFDYTIVKGKGSHTLKAPLDKIPLLMRAGHIFPRRDRLRRSSGLMKLDPYTLVLVLGPDGKAEGELYVDDGESFDYEQGAYIHRKFIYENGSLRSEELGKKGKLTDKYAKKMEKVRVERVVIVGAPSAWKGKKQVLVSEEGEKDSKGGKKVKIDFTDATAGKAAFAVVRDPKVAVGKGWKIDFGA</sequence>
<dbReference type="InterPro" id="IPR025887">
    <property type="entry name" value="Glyco_hydro_31_N_dom"/>
</dbReference>
<evidence type="ECO:0000256" key="2">
    <source>
        <dbReference type="ARBA" id="ARBA00022801"/>
    </source>
</evidence>
<feature type="compositionally biased region" description="Basic and acidic residues" evidence="4">
    <location>
        <begin position="579"/>
        <end position="591"/>
    </location>
</feature>
<evidence type="ECO:0000256" key="4">
    <source>
        <dbReference type="SAM" id="MobiDB-lite"/>
    </source>
</evidence>
<dbReference type="InterPro" id="IPR011013">
    <property type="entry name" value="Gal_mutarotase_sf_dom"/>
</dbReference>
<dbReference type="PANTHER" id="PTHR21575:SF12">
    <property type="entry name" value="PROTEIN HID1"/>
    <property type="match status" value="1"/>
</dbReference>
<dbReference type="InterPro" id="IPR017853">
    <property type="entry name" value="GH"/>
</dbReference>
<evidence type="ECO:0000259" key="7">
    <source>
        <dbReference type="Pfam" id="PF17137"/>
    </source>
</evidence>
<dbReference type="Proteomes" id="UP000433883">
    <property type="component" value="Unassembled WGS sequence"/>
</dbReference>
<gene>
    <name evidence="9" type="ORF">BLS_007712</name>
    <name evidence="10" type="ORF">EG327_008960</name>
</gene>
<feature type="region of interest" description="Disordered" evidence="4">
    <location>
        <begin position="579"/>
        <end position="675"/>
    </location>
</feature>
<keyword evidence="2" id="KW-0378">Hydrolase</keyword>
<evidence type="ECO:0000313" key="12">
    <source>
        <dbReference type="Proteomes" id="UP000490939"/>
    </source>
</evidence>
<dbReference type="Pfam" id="PF21365">
    <property type="entry name" value="Glyco_hydro_31_3rd"/>
    <property type="match status" value="1"/>
</dbReference>
<dbReference type="CDD" id="cd06603">
    <property type="entry name" value="GH31_GANC_GANAB_alpha"/>
    <property type="match status" value="1"/>
</dbReference>
<dbReference type="Gene3D" id="2.60.40.1760">
    <property type="entry name" value="glycosyl hydrolase (family 31)"/>
    <property type="match status" value="1"/>
</dbReference>
<dbReference type="Gene3D" id="3.20.20.80">
    <property type="entry name" value="Glycosidases"/>
    <property type="match status" value="1"/>
</dbReference>
<evidence type="ECO:0000259" key="8">
    <source>
        <dbReference type="Pfam" id="PF21365"/>
    </source>
</evidence>
<evidence type="ECO:0000259" key="6">
    <source>
        <dbReference type="Pfam" id="PF13802"/>
    </source>
</evidence>
<dbReference type="InterPro" id="IPR013780">
    <property type="entry name" value="Glyco_hydro_b"/>
</dbReference>
<comment type="caution">
    <text evidence="9">The sequence shown here is derived from an EMBL/GenBank/DDBJ whole genome shotgun (WGS) entry which is preliminary data.</text>
</comment>
<dbReference type="InterPro" id="IPR048395">
    <property type="entry name" value="Glyco_hydro_31_C"/>
</dbReference>
<feature type="domain" description="Glycosyl hydrolase family 31 C-terminal" evidence="8">
    <location>
        <begin position="1590"/>
        <end position="1677"/>
    </location>
</feature>
<dbReference type="PROSITE" id="PS00129">
    <property type="entry name" value="GLYCOSYL_HYDROL_F31_1"/>
    <property type="match status" value="1"/>
</dbReference>
<dbReference type="Pfam" id="PF17137">
    <property type="entry name" value="DUF5110"/>
    <property type="match status" value="1"/>
</dbReference>
<dbReference type="Pfam" id="PF13802">
    <property type="entry name" value="Gal_mutarotas_2"/>
    <property type="match status" value="1"/>
</dbReference>
<evidence type="ECO:0000313" key="9">
    <source>
        <dbReference type="EMBL" id="KAE9981202.1"/>
    </source>
</evidence>
<keyword evidence="3" id="KW-0326">Glycosidase</keyword>
<organism evidence="9 11">
    <name type="scientific">Venturia inaequalis</name>
    <name type="common">Apple scab fungus</name>
    <dbReference type="NCBI Taxonomy" id="5025"/>
    <lineage>
        <taxon>Eukaryota</taxon>
        <taxon>Fungi</taxon>
        <taxon>Dikarya</taxon>
        <taxon>Ascomycota</taxon>
        <taxon>Pezizomycotina</taxon>
        <taxon>Dothideomycetes</taxon>
        <taxon>Pleosporomycetidae</taxon>
        <taxon>Venturiales</taxon>
        <taxon>Venturiaceae</taxon>
        <taxon>Venturia</taxon>
    </lineage>
</organism>
<dbReference type="Pfam" id="PF12722">
    <property type="entry name" value="Hid1"/>
    <property type="match status" value="1"/>
</dbReference>
<evidence type="ECO:0008006" key="13">
    <source>
        <dbReference type="Google" id="ProtNLM"/>
    </source>
</evidence>
<dbReference type="SUPFAM" id="SSF51011">
    <property type="entry name" value="Glycosyl hydrolase domain"/>
    <property type="match status" value="1"/>
</dbReference>
<evidence type="ECO:0000313" key="11">
    <source>
        <dbReference type="Proteomes" id="UP000433883"/>
    </source>
</evidence>
<dbReference type="GO" id="GO:0016020">
    <property type="term" value="C:membrane"/>
    <property type="evidence" value="ECO:0007669"/>
    <property type="project" value="TreeGrafter"/>
</dbReference>
<dbReference type="Gene3D" id="2.60.40.1180">
    <property type="entry name" value="Golgi alpha-mannosidase II"/>
    <property type="match status" value="2"/>
</dbReference>
<dbReference type="Proteomes" id="UP000490939">
    <property type="component" value="Unassembled WGS sequence"/>
</dbReference>
<dbReference type="GO" id="GO:0005797">
    <property type="term" value="C:Golgi medial cisterna"/>
    <property type="evidence" value="ECO:0007669"/>
    <property type="project" value="TreeGrafter"/>
</dbReference>
<protein>
    <recommendedName>
        <fullName evidence="13">Alpha/beta-glucosidase agdC</fullName>
    </recommendedName>
</protein>
<dbReference type="Pfam" id="PF01055">
    <property type="entry name" value="Glyco_hydro_31_2nd"/>
    <property type="match status" value="1"/>
</dbReference>
<dbReference type="EMBL" id="WNWQ01000062">
    <property type="protein sequence ID" value="KAE9981202.1"/>
    <property type="molecule type" value="Genomic_DNA"/>
</dbReference>
<dbReference type="GO" id="GO:0004553">
    <property type="term" value="F:hydrolase activity, hydrolyzing O-glycosyl compounds"/>
    <property type="evidence" value="ECO:0007669"/>
    <property type="project" value="InterPro"/>
</dbReference>
<dbReference type="InterPro" id="IPR000322">
    <property type="entry name" value="Glyco_hydro_31_TIM"/>
</dbReference>
<dbReference type="CDD" id="cd14752">
    <property type="entry name" value="GH31_N"/>
    <property type="match status" value="1"/>
</dbReference>
<dbReference type="SUPFAM" id="SSF51445">
    <property type="entry name" value="(Trans)glycosidases"/>
    <property type="match status" value="1"/>
</dbReference>
<name>A0A8H3V565_VENIN</name>
<keyword evidence="12" id="KW-1185">Reference proteome</keyword>
<evidence type="ECO:0000256" key="1">
    <source>
        <dbReference type="ARBA" id="ARBA00007806"/>
    </source>
</evidence>
<dbReference type="InterPro" id="IPR030458">
    <property type="entry name" value="Glyco_hydro_31_AS"/>
</dbReference>
<dbReference type="SUPFAM" id="SSF74650">
    <property type="entry name" value="Galactose mutarotase-like"/>
    <property type="match status" value="1"/>
</dbReference>
<feature type="region of interest" description="Disordered" evidence="4">
    <location>
        <begin position="1065"/>
        <end position="1110"/>
    </location>
</feature>
<dbReference type="GO" id="GO:0000138">
    <property type="term" value="C:Golgi trans cisterna"/>
    <property type="evidence" value="ECO:0007669"/>
    <property type="project" value="TreeGrafter"/>
</dbReference>
<accession>A0A8H3V565</accession>
<feature type="domain" description="DUF5110" evidence="7">
    <location>
        <begin position="1701"/>
        <end position="1752"/>
    </location>
</feature>
<evidence type="ECO:0000313" key="10">
    <source>
        <dbReference type="EMBL" id="KAE9992444.1"/>
    </source>
</evidence>
<reference evidence="9 11" key="1">
    <citation type="submission" date="2019-11" db="EMBL/GenBank/DDBJ databases">
        <title>Venturia inaequalis Genome Resource.</title>
        <authorList>
            <person name="Lichtner F.J."/>
        </authorList>
    </citation>
    <scope>NUCLEOTIDE SEQUENCE [LARGE SCALE GENOMIC DNA]</scope>
    <source>
        <strain evidence="9">Bline_iso_100314</strain>
        <strain evidence="10 12">DMI_063113</strain>
    </source>
</reference>
<feature type="domain" description="Glycoside hydrolase family 31 N-terminal" evidence="6">
    <location>
        <begin position="945"/>
        <end position="1194"/>
    </location>
</feature>
<comment type="similarity">
    <text evidence="1">Belongs to the glycosyl hydrolase 31 family.</text>
</comment>
<dbReference type="InterPro" id="IPR026705">
    <property type="entry name" value="Hid-1/Ecm30"/>
</dbReference>
<feature type="region of interest" description="Disordered" evidence="4">
    <location>
        <begin position="135"/>
        <end position="154"/>
    </location>
</feature>
<proteinExistence type="inferred from homology"/>
<feature type="domain" description="Glycoside hydrolase family 31 TIM barrel" evidence="5">
    <location>
        <begin position="1251"/>
        <end position="1582"/>
    </location>
</feature>
<dbReference type="GO" id="GO:0030246">
    <property type="term" value="F:carbohydrate binding"/>
    <property type="evidence" value="ECO:0007669"/>
    <property type="project" value="InterPro"/>
</dbReference>
<evidence type="ECO:0000256" key="3">
    <source>
        <dbReference type="ARBA" id="ARBA00023295"/>
    </source>
</evidence>
<dbReference type="InterPro" id="IPR033403">
    <property type="entry name" value="DUF5110"/>
</dbReference>